<evidence type="ECO:0000256" key="7">
    <source>
        <dbReference type="ARBA" id="ARBA00023136"/>
    </source>
</evidence>
<evidence type="ECO:0000256" key="1">
    <source>
        <dbReference type="ARBA" id="ARBA00004141"/>
    </source>
</evidence>
<dbReference type="Pfam" id="PF13813">
    <property type="entry name" value="MBOAT_2"/>
    <property type="match status" value="1"/>
</dbReference>
<protein>
    <recommendedName>
        <fullName evidence="9">Wax synthase domain-containing protein</fullName>
    </recommendedName>
</protein>
<keyword evidence="4" id="KW-0808">Transferase</keyword>
<evidence type="ECO:0000259" key="9">
    <source>
        <dbReference type="Pfam" id="PF13813"/>
    </source>
</evidence>
<evidence type="ECO:0000256" key="2">
    <source>
        <dbReference type="ARBA" id="ARBA00005179"/>
    </source>
</evidence>
<evidence type="ECO:0000313" key="10">
    <source>
        <dbReference type="EMBL" id="GAA5810318.1"/>
    </source>
</evidence>
<evidence type="ECO:0000256" key="8">
    <source>
        <dbReference type="SAM" id="Phobius"/>
    </source>
</evidence>
<feature type="transmembrane region" description="Helical" evidence="8">
    <location>
        <begin position="293"/>
        <end position="310"/>
    </location>
</feature>
<comment type="similarity">
    <text evidence="3">Belongs to the wax synthase family.</text>
</comment>
<comment type="caution">
    <text evidence="10">The sequence shown here is derived from an EMBL/GenBank/DDBJ whole genome shotgun (WGS) entry which is preliminary data.</text>
</comment>
<keyword evidence="11" id="KW-1185">Reference proteome</keyword>
<keyword evidence="6 8" id="KW-1133">Transmembrane helix</keyword>
<comment type="subcellular location">
    <subcellularLocation>
        <location evidence="1">Membrane</location>
        <topology evidence="1">Multi-pass membrane protein</topology>
    </subcellularLocation>
</comment>
<evidence type="ECO:0000256" key="6">
    <source>
        <dbReference type="ARBA" id="ARBA00022989"/>
    </source>
</evidence>
<evidence type="ECO:0000256" key="3">
    <source>
        <dbReference type="ARBA" id="ARBA00007282"/>
    </source>
</evidence>
<dbReference type="PANTHER" id="PTHR31595">
    <property type="entry name" value="LONG-CHAIN-ALCOHOL O-FATTY-ACYLTRANSFERASE 3-RELATED"/>
    <property type="match status" value="1"/>
</dbReference>
<keyword evidence="5 8" id="KW-0812">Transmembrane</keyword>
<proteinExistence type="inferred from homology"/>
<feature type="domain" description="Wax synthase" evidence="9">
    <location>
        <begin position="211"/>
        <end position="302"/>
    </location>
</feature>
<dbReference type="PANTHER" id="PTHR31595:SF57">
    <property type="entry name" value="OS04G0481900 PROTEIN"/>
    <property type="match status" value="1"/>
</dbReference>
<dbReference type="InterPro" id="IPR032805">
    <property type="entry name" value="Wax_synthase_dom"/>
</dbReference>
<feature type="transmembrane region" description="Helical" evidence="8">
    <location>
        <begin position="78"/>
        <end position="97"/>
    </location>
</feature>
<dbReference type="InterPro" id="IPR044851">
    <property type="entry name" value="Wax_synthase"/>
</dbReference>
<reference evidence="10 11" key="1">
    <citation type="submission" date="2024-04" db="EMBL/GenBank/DDBJ databases">
        <title>genome sequences of Mucor flavus KT1a and Helicostylum pulchrum KT1b strains isolated from the surface of a dry-aged beef.</title>
        <authorList>
            <person name="Toyotome T."/>
            <person name="Hosono M."/>
            <person name="Torimaru M."/>
            <person name="Fukuda K."/>
            <person name="Mikami N."/>
        </authorList>
    </citation>
    <scope>NUCLEOTIDE SEQUENCE [LARGE SCALE GENOMIC DNA]</scope>
    <source>
        <strain evidence="10 11">KT1a</strain>
    </source>
</reference>
<organism evidence="10 11">
    <name type="scientific">Mucor flavus</name>
    <dbReference type="NCBI Taxonomy" id="439312"/>
    <lineage>
        <taxon>Eukaryota</taxon>
        <taxon>Fungi</taxon>
        <taxon>Fungi incertae sedis</taxon>
        <taxon>Mucoromycota</taxon>
        <taxon>Mucoromycotina</taxon>
        <taxon>Mucoromycetes</taxon>
        <taxon>Mucorales</taxon>
        <taxon>Mucorineae</taxon>
        <taxon>Mucoraceae</taxon>
        <taxon>Mucor</taxon>
    </lineage>
</organism>
<keyword evidence="7 8" id="KW-0472">Membrane</keyword>
<accession>A0ABP9YTX6</accession>
<feature type="transmembrane region" description="Helical" evidence="8">
    <location>
        <begin position="176"/>
        <end position="203"/>
    </location>
</feature>
<name>A0ABP9YTX6_9FUNG</name>
<dbReference type="EMBL" id="BAABUK010000007">
    <property type="protein sequence ID" value="GAA5810318.1"/>
    <property type="molecule type" value="Genomic_DNA"/>
</dbReference>
<sequence>MDYTISPFLDIDLPPPLYVLPVVTLTAVNVAVLMFDYVLYSSQKHFFPFISPTLLRLFMCSFHILLPMLVISDHPPSNGLFTLAPWLLAVYSATFPMTDTTTFKDWFNALLNTVYEPRLTLEQKNQSVTDIRYAGLAKTVLGVFKFVILFVIVNRLLPPVARNTIEFPWFSLKSLIFILLFGTKHYCLLGILDITFGIMQIVLGKHTIESMHEPFFSTSPRDFWGRRWNLFVSHFLHSQVFSVRASTTVDKKKKDVIEKKQTWTQTKEFRGFMSFFASGVFHEMMIMSINRKITLENFVFFLIHGVAAYLEIKFRKAYNLKQDPTGITRVLCNVCTIIFFGVTGRLFVSPYLRDSFFDFNHSSIWKNLK</sequence>
<feature type="transmembrane region" description="Helical" evidence="8">
    <location>
        <begin position="17"/>
        <end position="39"/>
    </location>
</feature>
<comment type="pathway">
    <text evidence="2">Secondary metabolite biosynthesis.</text>
</comment>
<evidence type="ECO:0000256" key="5">
    <source>
        <dbReference type="ARBA" id="ARBA00022692"/>
    </source>
</evidence>
<dbReference type="Proteomes" id="UP001473302">
    <property type="component" value="Unassembled WGS sequence"/>
</dbReference>
<evidence type="ECO:0000313" key="11">
    <source>
        <dbReference type="Proteomes" id="UP001473302"/>
    </source>
</evidence>
<gene>
    <name evidence="10" type="ORF">MFLAVUS_003739</name>
</gene>
<evidence type="ECO:0000256" key="4">
    <source>
        <dbReference type="ARBA" id="ARBA00022679"/>
    </source>
</evidence>
<feature type="transmembrane region" description="Helical" evidence="8">
    <location>
        <begin position="133"/>
        <end position="156"/>
    </location>
</feature>
<feature type="transmembrane region" description="Helical" evidence="8">
    <location>
        <begin position="46"/>
        <end position="66"/>
    </location>
</feature>
<feature type="transmembrane region" description="Helical" evidence="8">
    <location>
        <begin position="330"/>
        <end position="348"/>
    </location>
</feature>